<protein>
    <submittedName>
        <fullName evidence="1">Uncharacterized protein</fullName>
    </submittedName>
</protein>
<reference evidence="1" key="1">
    <citation type="submission" date="2019-08" db="EMBL/GenBank/DDBJ databases">
        <authorList>
            <person name="Kucharzyk K."/>
            <person name="Murdoch R.W."/>
            <person name="Higgins S."/>
            <person name="Loffler F."/>
        </authorList>
    </citation>
    <scope>NUCLEOTIDE SEQUENCE</scope>
</reference>
<organism evidence="1">
    <name type="scientific">bioreactor metagenome</name>
    <dbReference type="NCBI Taxonomy" id="1076179"/>
    <lineage>
        <taxon>unclassified sequences</taxon>
        <taxon>metagenomes</taxon>
        <taxon>ecological metagenomes</taxon>
    </lineage>
</organism>
<name>A0A645H488_9ZZZZ</name>
<dbReference type="EMBL" id="VSSQ01086553">
    <property type="protein sequence ID" value="MPN33838.1"/>
    <property type="molecule type" value="Genomic_DNA"/>
</dbReference>
<evidence type="ECO:0000313" key="1">
    <source>
        <dbReference type="EMBL" id="MPN33838.1"/>
    </source>
</evidence>
<sequence length="87" mass="8954">MGAPTLLFTRPKTMGVLKQPAIGKTSCISATPFALEAVITRAPAAEAVTQAVMAECSLSTVTKFVSTSPFATNSANFIIMSVDGVMG</sequence>
<dbReference type="AlphaFoldDB" id="A0A645H488"/>
<proteinExistence type="predicted"/>
<comment type="caution">
    <text evidence="1">The sequence shown here is derived from an EMBL/GenBank/DDBJ whole genome shotgun (WGS) entry which is preliminary data.</text>
</comment>
<gene>
    <name evidence="1" type="ORF">SDC9_181330</name>
</gene>
<accession>A0A645H488</accession>